<keyword evidence="8" id="KW-1185">Reference proteome</keyword>
<evidence type="ECO:0000256" key="3">
    <source>
        <dbReference type="ARBA" id="ARBA00022833"/>
    </source>
</evidence>
<keyword evidence="3 5" id="KW-0862">Zinc</keyword>
<reference evidence="7 8" key="1">
    <citation type="submission" date="2014-09" db="EMBL/GenBank/DDBJ databases">
        <authorList>
            <person name="Ellenberger Sabrina"/>
        </authorList>
    </citation>
    <scope>NUCLEOTIDE SEQUENCE [LARGE SCALE GENOMIC DNA]</scope>
    <source>
        <strain evidence="7 8">CBS 412.66</strain>
    </source>
</reference>
<evidence type="ECO:0000256" key="5">
    <source>
        <dbReference type="PROSITE-ProRule" id="PRU00125"/>
    </source>
</evidence>
<keyword evidence="4 5" id="KW-0440">LIM domain</keyword>
<protein>
    <recommendedName>
        <fullName evidence="6">LIM zinc-binding domain-containing protein</fullName>
    </recommendedName>
</protein>
<dbReference type="PROSITE" id="PS50023">
    <property type="entry name" value="LIM_DOMAIN_2"/>
    <property type="match status" value="2"/>
</dbReference>
<dbReference type="PROSITE" id="PS00478">
    <property type="entry name" value="LIM_DOMAIN_1"/>
    <property type="match status" value="1"/>
</dbReference>
<gene>
    <name evidence="7" type="primary">PARPA_12477.1 scaffold 45109</name>
</gene>
<keyword evidence="1 5" id="KW-0479">Metal-binding</keyword>
<dbReference type="Pfam" id="PF00412">
    <property type="entry name" value="LIM"/>
    <property type="match status" value="2"/>
</dbReference>
<evidence type="ECO:0000256" key="4">
    <source>
        <dbReference type="ARBA" id="ARBA00023038"/>
    </source>
</evidence>
<dbReference type="EMBL" id="LN733769">
    <property type="protein sequence ID" value="CEP18175.1"/>
    <property type="molecule type" value="Genomic_DNA"/>
</dbReference>
<proteinExistence type="predicted"/>
<evidence type="ECO:0000256" key="2">
    <source>
        <dbReference type="ARBA" id="ARBA00022737"/>
    </source>
</evidence>
<keyword evidence="2" id="KW-0677">Repeat</keyword>
<organism evidence="7 8">
    <name type="scientific">Parasitella parasitica</name>
    <dbReference type="NCBI Taxonomy" id="35722"/>
    <lineage>
        <taxon>Eukaryota</taxon>
        <taxon>Fungi</taxon>
        <taxon>Fungi incertae sedis</taxon>
        <taxon>Mucoromycota</taxon>
        <taxon>Mucoromycotina</taxon>
        <taxon>Mucoromycetes</taxon>
        <taxon>Mucorales</taxon>
        <taxon>Mucorineae</taxon>
        <taxon>Mucoraceae</taxon>
        <taxon>Parasitella</taxon>
    </lineage>
</organism>
<name>A0A0B7NRN4_9FUNG</name>
<evidence type="ECO:0000313" key="8">
    <source>
        <dbReference type="Proteomes" id="UP000054107"/>
    </source>
</evidence>
<accession>A0A0B7NRN4</accession>
<feature type="domain" description="LIM zinc-binding" evidence="6">
    <location>
        <begin position="144"/>
        <end position="203"/>
    </location>
</feature>
<dbReference type="PANTHER" id="PTHR24205">
    <property type="entry name" value="FOUR AND A HALF LIM DOMAINS PROTEIN"/>
    <property type="match status" value="1"/>
</dbReference>
<dbReference type="GO" id="GO:0046872">
    <property type="term" value="F:metal ion binding"/>
    <property type="evidence" value="ECO:0007669"/>
    <property type="project" value="UniProtKB-KW"/>
</dbReference>
<dbReference type="InterPro" id="IPR001781">
    <property type="entry name" value="Znf_LIM"/>
</dbReference>
<dbReference type="CDD" id="cd08368">
    <property type="entry name" value="LIM"/>
    <property type="match status" value="2"/>
</dbReference>
<dbReference type="STRING" id="35722.A0A0B7NRN4"/>
<evidence type="ECO:0000259" key="6">
    <source>
        <dbReference type="PROSITE" id="PS50023"/>
    </source>
</evidence>
<dbReference type="SMART" id="SM00132">
    <property type="entry name" value="LIM"/>
    <property type="match status" value="3"/>
</dbReference>
<feature type="domain" description="LIM zinc-binding" evidence="6">
    <location>
        <begin position="275"/>
        <end position="342"/>
    </location>
</feature>
<dbReference type="Gene3D" id="2.10.110.10">
    <property type="entry name" value="Cysteine Rich Protein"/>
    <property type="match status" value="3"/>
</dbReference>
<dbReference type="PANTHER" id="PTHR24205:SF16">
    <property type="entry name" value="GH01042P-RELATED"/>
    <property type="match status" value="1"/>
</dbReference>
<evidence type="ECO:0000313" key="7">
    <source>
        <dbReference type="EMBL" id="CEP18175.1"/>
    </source>
</evidence>
<dbReference type="Proteomes" id="UP000054107">
    <property type="component" value="Unassembled WGS sequence"/>
</dbReference>
<sequence length="357" mass="39386">MAIQVHIRYLGSVMGLDNLTSPVDEGRSACSPLSQPTSSPIMKRISKPFSSLLDSRRVTPSKSITSPSLNKRYSMNNLTTSNCGECHKKLSGKTVRLPDSHVKYHWNCLRCKGCRLPFEDTSFIIDASKNVYHPNCAPDNAVSQSCTRCSQTITDNYLALNTTALHPRCFRCTGCQKILHPASIYIDLNGPHCQTCSNETSNDKEMLSKHMKIVPQLQKVATSSDISITTSHFLSPVEQEEIVSSPIKNAMDSIKPSSLMSSRGRRPLPRFGLIRECAGCNQRIFSVHEEIPGPKASKWHKKCLICSGCSKTLDSGATVHEQAETNTLKPWCTTCLLSKKKTMHHSNSASAVFSAIV</sequence>
<dbReference type="AlphaFoldDB" id="A0A0B7NRN4"/>
<dbReference type="OrthoDB" id="1112565at2759"/>
<evidence type="ECO:0000256" key="1">
    <source>
        <dbReference type="ARBA" id="ARBA00022723"/>
    </source>
</evidence>